<dbReference type="SUPFAM" id="SSF53850">
    <property type="entry name" value="Periplasmic binding protein-like II"/>
    <property type="match status" value="1"/>
</dbReference>
<dbReference type="PANTHER" id="PTHR21022">
    <property type="entry name" value="PREPHENATE DEHYDRATASE P PROTEIN"/>
    <property type="match status" value="1"/>
</dbReference>
<evidence type="ECO:0000256" key="6">
    <source>
        <dbReference type="ARBA" id="ARBA00023239"/>
    </source>
</evidence>
<feature type="region of interest" description="Disordered" evidence="8">
    <location>
        <begin position="206"/>
        <end position="229"/>
    </location>
</feature>
<comment type="pathway">
    <text evidence="1">Amino-acid biosynthesis; L-phenylalanine biosynthesis; phenylpyruvate from prephenate: step 1/1.</text>
</comment>
<evidence type="ECO:0000313" key="10">
    <source>
        <dbReference type="EMBL" id="TVU73796.1"/>
    </source>
</evidence>
<accession>A0A558HXD1</accession>
<keyword evidence="6" id="KW-0456">Lyase</keyword>
<name>A0A558HXD1_9GAMM</name>
<dbReference type="GO" id="GO:0005737">
    <property type="term" value="C:cytoplasm"/>
    <property type="evidence" value="ECO:0007669"/>
    <property type="project" value="TreeGrafter"/>
</dbReference>
<evidence type="ECO:0000256" key="2">
    <source>
        <dbReference type="ARBA" id="ARBA00013147"/>
    </source>
</evidence>
<dbReference type="PROSITE" id="PS51171">
    <property type="entry name" value="PREPHENATE_DEHYDR_3"/>
    <property type="match status" value="1"/>
</dbReference>
<dbReference type="Gene3D" id="3.40.190.10">
    <property type="entry name" value="Periplasmic binding protein-like II"/>
    <property type="match status" value="2"/>
</dbReference>
<evidence type="ECO:0000256" key="1">
    <source>
        <dbReference type="ARBA" id="ARBA00004741"/>
    </source>
</evidence>
<dbReference type="Proteomes" id="UP000319941">
    <property type="component" value="Unassembled WGS sequence"/>
</dbReference>
<evidence type="ECO:0000313" key="11">
    <source>
        <dbReference type="Proteomes" id="UP000319941"/>
    </source>
</evidence>
<gene>
    <name evidence="10" type="ORF">FQP86_01630</name>
</gene>
<dbReference type="GO" id="GO:0004664">
    <property type="term" value="F:prephenate dehydratase activity"/>
    <property type="evidence" value="ECO:0007669"/>
    <property type="project" value="UniProtKB-EC"/>
</dbReference>
<feature type="domain" description="Prephenate dehydratase" evidence="9">
    <location>
        <begin position="23"/>
        <end position="200"/>
    </location>
</feature>
<evidence type="ECO:0000256" key="4">
    <source>
        <dbReference type="ARBA" id="ARBA00023141"/>
    </source>
</evidence>
<dbReference type="PANTHER" id="PTHR21022:SF19">
    <property type="entry name" value="PREPHENATE DEHYDRATASE-RELATED"/>
    <property type="match status" value="1"/>
</dbReference>
<dbReference type="OrthoDB" id="9802281at2"/>
<comment type="catalytic activity">
    <reaction evidence="7">
        <text>prephenate + H(+) = 3-phenylpyruvate + CO2 + H2O</text>
        <dbReference type="Rhea" id="RHEA:21648"/>
        <dbReference type="ChEBI" id="CHEBI:15377"/>
        <dbReference type="ChEBI" id="CHEBI:15378"/>
        <dbReference type="ChEBI" id="CHEBI:16526"/>
        <dbReference type="ChEBI" id="CHEBI:18005"/>
        <dbReference type="ChEBI" id="CHEBI:29934"/>
        <dbReference type="EC" id="4.2.1.51"/>
    </reaction>
</comment>
<evidence type="ECO:0000259" key="9">
    <source>
        <dbReference type="PROSITE" id="PS51171"/>
    </source>
</evidence>
<evidence type="ECO:0000256" key="7">
    <source>
        <dbReference type="ARBA" id="ARBA00047848"/>
    </source>
</evidence>
<keyword evidence="3" id="KW-0028">Amino-acid biosynthesis</keyword>
<dbReference type="GO" id="GO:0009094">
    <property type="term" value="P:L-phenylalanine biosynthetic process"/>
    <property type="evidence" value="ECO:0007669"/>
    <property type="project" value="UniProtKB-UniPathway"/>
</dbReference>
<protein>
    <recommendedName>
        <fullName evidence="2">prephenate dehydratase</fullName>
        <ecNumber evidence="2">4.2.1.51</ecNumber>
    </recommendedName>
</protein>
<sequence length="229" mass="24884">MKVTVSESQEDTSHEGVIHAALRVGYPGHLGGYSRECASKLYATDANLSAYAGIEEVVMALAEGEIDAAVVPWSRGHQQPVRATHDALAAWPGIRVERRLFRAISLSLLGPPELTPSKVQRIVAREALFDECNAWLEQNLPHVERVECLHMADALDMAEKRHDTLAIAPPSLARRPGLVCLAPRIEDDPGRVSQFAVLKRDESSVRGQGIAGDQGDVQQCSVAGEPGRR</sequence>
<dbReference type="EC" id="4.2.1.51" evidence="2"/>
<reference evidence="10 11" key="1">
    <citation type="submission" date="2019-07" db="EMBL/GenBank/DDBJ databases">
        <title>Diversity of Bacteria from Kongsfjorden, Arctic.</title>
        <authorList>
            <person name="Yu Y."/>
        </authorList>
    </citation>
    <scope>NUCLEOTIDE SEQUENCE [LARGE SCALE GENOMIC DNA]</scope>
    <source>
        <strain evidence="10 11">SM1923</strain>
    </source>
</reference>
<evidence type="ECO:0000256" key="3">
    <source>
        <dbReference type="ARBA" id="ARBA00022605"/>
    </source>
</evidence>
<dbReference type="UniPathway" id="UPA00121">
    <property type="reaction ID" value="UER00345"/>
</dbReference>
<dbReference type="EMBL" id="VNFH01000001">
    <property type="protein sequence ID" value="TVU73796.1"/>
    <property type="molecule type" value="Genomic_DNA"/>
</dbReference>
<keyword evidence="4" id="KW-0057">Aromatic amino acid biosynthesis</keyword>
<dbReference type="InterPro" id="IPR001086">
    <property type="entry name" value="Preph_deHydtase"/>
</dbReference>
<keyword evidence="5" id="KW-0584">Phenylalanine biosynthesis</keyword>
<organism evidence="10 11">
    <name type="scientific">Cobetia crustatorum</name>
    <dbReference type="NCBI Taxonomy" id="553385"/>
    <lineage>
        <taxon>Bacteria</taxon>
        <taxon>Pseudomonadati</taxon>
        <taxon>Pseudomonadota</taxon>
        <taxon>Gammaproteobacteria</taxon>
        <taxon>Oceanospirillales</taxon>
        <taxon>Halomonadaceae</taxon>
        <taxon>Cobetia</taxon>
    </lineage>
</organism>
<proteinExistence type="predicted"/>
<keyword evidence="11" id="KW-1185">Reference proteome</keyword>
<dbReference type="STRING" id="553385.GCA_000591415_03563"/>
<evidence type="ECO:0000256" key="5">
    <source>
        <dbReference type="ARBA" id="ARBA00023222"/>
    </source>
</evidence>
<dbReference type="RefSeq" id="WP_144726367.1">
    <property type="nucleotide sequence ID" value="NZ_CAWOWR010000001.1"/>
</dbReference>
<comment type="caution">
    <text evidence="10">The sequence shown here is derived from an EMBL/GenBank/DDBJ whole genome shotgun (WGS) entry which is preliminary data.</text>
</comment>
<dbReference type="Pfam" id="PF00800">
    <property type="entry name" value="PDT"/>
    <property type="match status" value="1"/>
</dbReference>
<dbReference type="AlphaFoldDB" id="A0A558HXD1"/>
<evidence type="ECO:0000256" key="8">
    <source>
        <dbReference type="SAM" id="MobiDB-lite"/>
    </source>
</evidence>